<proteinExistence type="predicted"/>
<feature type="region of interest" description="Disordered" evidence="1">
    <location>
        <begin position="17"/>
        <end position="117"/>
    </location>
</feature>
<organism evidence="2 3">
    <name type="scientific">Coleophoma crateriformis</name>
    <dbReference type="NCBI Taxonomy" id="565419"/>
    <lineage>
        <taxon>Eukaryota</taxon>
        <taxon>Fungi</taxon>
        <taxon>Dikarya</taxon>
        <taxon>Ascomycota</taxon>
        <taxon>Pezizomycotina</taxon>
        <taxon>Leotiomycetes</taxon>
        <taxon>Helotiales</taxon>
        <taxon>Dermateaceae</taxon>
        <taxon>Coleophoma</taxon>
    </lineage>
</organism>
<feature type="region of interest" description="Disordered" evidence="1">
    <location>
        <begin position="129"/>
        <end position="153"/>
    </location>
</feature>
<gene>
    <name evidence="2" type="ORF">BP5796_06916</name>
</gene>
<dbReference type="Proteomes" id="UP000256328">
    <property type="component" value="Unassembled WGS sequence"/>
</dbReference>
<evidence type="ECO:0000313" key="2">
    <source>
        <dbReference type="EMBL" id="RDW76095.1"/>
    </source>
</evidence>
<reference evidence="2 3" key="1">
    <citation type="journal article" date="2018" name="IMA Fungus">
        <title>IMA Genome-F 9: Draft genome sequence of Annulohypoxylon stygium, Aspergillus mulundensis, Berkeleyomyces basicola (syn. Thielaviopsis basicola), Ceratocystis smalleyi, two Cercospora beticola strains, Coleophoma cylindrospora, Fusarium fracticaudum, Phialophora cf. hyalina, and Morchella septimelata.</title>
        <authorList>
            <person name="Wingfield B.D."/>
            <person name="Bills G.F."/>
            <person name="Dong Y."/>
            <person name="Huang W."/>
            <person name="Nel W.J."/>
            <person name="Swalarsk-Parry B.S."/>
            <person name="Vaghefi N."/>
            <person name="Wilken P.M."/>
            <person name="An Z."/>
            <person name="de Beer Z.W."/>
            <person name="De Vos L."/>
            <person name="Chen L."/>
            <person name="Duong T.A."/>
            <person name="Gao Y."/>
            <person name="Hammerbacher A."/>
            <person name="Kikkert J.R."/>
            <person name="Li Y."/>
            <person name="Li H."/>
            <person name="Li K."/>
            <person name="Li Q."/>
            <person name="Liu X."/>
            <person name="Ma X."/>
            <person name="Naidoo K."/>
            <person name="Pethybridge S.J."/>
            <person name="Sun J."/>
            <person name="Steenkamp E.T."/>
            <person name="van der Nest M.A."/>
            <person name="van Wyk S."/>
            <person name="Wingfield M.J."/>
            <person name="Xiong C."/>
            <person name="Yue Q."/>
            <person name="Zhang X."/>
        </authorList>
    </citation>
    <scope>NUCLEOTIDE SEQUENCE [LARGE SCALE GENOMIC DNA]</scope>
    <source>
        <strain evidence="2 3">BP5796</strain>
    </source>
</reference>
<evidence type="ECO:0000256" key="1">
    <source>
        <dbReference type="SAM" id="MobiDB-lite"/>
    </source>
</evidence>
<feature type="compositionally biased region" description="Basic and acidic residues" evidence="1">
    <location>
        <begin position="105"/>
        <end position="117"/>
    </location>
</feature>
<protein>
    <submittedName>
        <fullName evidence="2">Uncharacterized protein</fullName>
    </submittedName>
</protein>
<dbReference type="EMBL" id="PDLN01000009">
    <property type="protein sequence ID" value="RDW76095.1"/>
    <property type="molecule type" value="Genomic_DNA"/>
</dbReference>
<sequence>MSSSGVTAGASATSIATFMATTPNMSSTNRHSPRPSRPTSPTTAMPLPLQTQSCESKHPHPRKIQEQSLNSCPVPTFDPQRRGSTHSPLSPHERRSRAGTGSGTMERRERDWREMEDEQRRELGVMYIEMVDADDGPPSKMERRRKSRALSGTKRECEIKEIEQEQKRREQELVRLLLAHKEDEDRLKELEGLKGDGIEEEEVQN</sequence>
<name>A0A3D8RQ17_9HELO</name>
<accession>A0A3D8RQ17</accession>
<dbReference type="AlphaFoldDB" id="A0A3D8RQ17"/>
<comment type="caution">
    <text evidence="2">The sequence shown here is derived from an EMBL/GenBank/DDBJ whole genome shotgun (WGS) entry which is preliminary data.</text>
</comment>
<evidence type="ECO:0000313" key="3">
    <source>
        <dbReference type="Proteomes" id="UP000256328"/>
    </source>
</evidence>
<keyword evidence="3" id="KW-1185">Reference proteome</keyword>